<gene>
    <name evidence="3" type="ORF">G5B37_08575</name>
</gene>
<keyword evidence="4" id="KW-1185">Reference proteome</keyword>
<evidence type="ECO:0000313" key="4">
    <source>
        <dbReference type="Proteomes" id="UP000505306"/>
    </source>
</evidence>
<dbReference type="EMBL" id="CP049057">
    <property type="protein sequence ID" value="QIE59615.1"/>
    <property type="molecule type" value="Genomic_DNA"/>
</dbReference>
<dbReference type="PROSITE" id="PS51257">
    <property type="entry name" value="PROKAR_LIPOPROTEIN"/>
    <property type="match status" value="1"/>
</dbReference>
<organism evidence="3 4">
    <name type="scientific">Rasiella rasia</name>
    <dbReference type="NCBI Taxonomy" id="2744027"/>
    <lineage>
        <taxon>Bacteria</taxon>
        <taxon>Pseudomonadati</taxon>
        <taxon>Bacteroidota</taxon>
        <taxon>Flavobacteriia</taxon>
        <taxon>Flavobacteriales</taxon>
        <taxon>Flavobacteriaceae</taxon>
        <taxon>Rasiella</taxon>
    </lineage>
</organism>
<reference evidence="3 4" key="1">
    <citation type="submission" date="2020-02" db="EMBL/GenBank/DDBJ databases">
        <title>Complete genome sequence of Flavobacteriaceae bacterium.</title>
        <authorList>
            <person name="Kim S.-J."/>
            <person name="Kim Y.-S."/>
            <person name="Kim K.-H."/>
        </authorList>
    </citation>
    <scope>NUCLEOTIDE SEQUENCE [LARGE SCALE GENOMIC DNA]</scope>
    <source>
        <strain evidence="3 4">RR4-40</strain>
    </source>
</reference>
<proteinExistence type="predicted"/>
<keyword evidence="1" id="KW-0732">Signal</keyword>
<dbReference type="KEGG" id="mgel:G5B37_08575"/>
<dbReference type="AlphaFoldDB" id="A0A6G6GM07"/>
<protein>
    <recommendedName>
        <fullName evidence="2">Copper-binding protein MbnP-like domain-containing protein</fullName>
    </recommendedName>
</protein>
<feature type="chain" id="PRO_5026039228" description="Copper-binding protein MbnP-like domain-containing protein" evidence="1">
    <location>
        <begin position="21"/>
        <end position="268"/>
    </location>
</feature>
<dbReference type="Pfam" id="PF20243">
    <property type="entry name" value="MbnP"/>
    <property type="match status" value="1"/>
</dbReference>
<evidence type="ECO:0000256" key="1">
    <source>
        <dbReference type="SAM" id="SignalP"/>
    </source>
</evidence>
<feature type="domain" description="Copper-binding protein MbnP-like" evidence="2">
    <location>
        <begin position="31"/>
        <end position="238"/>
    </location>
</feature>
<accession>A0A6G6GM07</accession>
<evidence type="ECO:0000313" key="3">
    <source>
        <dbReference type="EMBL" id="QIE59615.1"/>
    </source>
</evidence>
<dbReference type="RefSeq" id="WP_164679628.1">
    <property type="nucleotide sequence ID" value="NZ_CP049057.1"/>
</dbReference>
<dbReference type="InterPro" id="IPR046863">
    <property type="entry name" value="MbnP-like_dom"/>
</dbReference>
<sequence>MKKIALLLITISLIIGCSNDDDNTVEPIVETQVSFAFSEYWDDTPIVNADYQTTTFTNAFGTDLTISKLVYLISDVTYTATDGTVYDAGDYFLIDARAGTNSTFTPDIEIPEGEYAVSFTFGFDDEDNDKVGGYADLNSSDGTWSVPAPLGGGYHYMRLEGTFEDSSAATQTYQYHTIRANKHTSLPPGPGTLEELTDTSFSVNLGTYSIVEGTEIKVEMNVAEWFKNPNTWDLNVNSTVLMPKYDVQLDMNENGRDSVFSAGPVILP</sequence>
<feature type="signal peptide" evidence="1">
    <location>
        <begin position="1"/>
        <end position="20"/>
    </location>
</feature>
<dbReference type="Proteomes" id="UP000505306">
    <property type="component" value="Chromosome"/>
</dbReference>
<name>A0A6G6GM07_9FLAO</name>
<evidence type="ECO:0000259" key="2">
    <source>
        <dbReference type="Pfam" id="PF20243"/>
    </source>
</evidence>